<keyword evidence="3" id="KW-1185">Reference proteome</keyword>
<organism evidence="2 3">
    <name type="scientific">Skermanella cutis</name>
    <dbReference type="NCBI Taxonomy" id="2775420"/>
    <lineage>
        <taxon>Bacteria</taxon>
        <taxon>Pseudomonadati</taxon>
        <taxon>Pseudomonadota</taxon>
        <taxon>Alphaproteobacteria</taxon>
        <taxon>Rhodospirillales</taxon>
        <taxon>Azospirillaceae</taxon>
        <taxon>Skermanella</taxon>
    </lineage>
</organism>
<geneLocation type="plasmid" evidence="2 3">
    <name>pTT6-5</name>
</geneLocation>
<dbReference type="Proteomes" id="UP000595197">
    <property type="component" value="Plasmid pTT6-5"/>
</dbReference>
<feature type="transmembrane region" description="Helical" evidence="1">
    <location>
        <begin position="79"/>
        <end position="100"/>
    </location>
</feature>
<protein>
    <recommendedName>
        <fullName evidence="4">TrbC/VIRB2 family protein</fullName>
    </recommendedName>
</protein>
<reference evidence="2" key="1">
    <citation type="submission" date="2021-02" db="EMBL/GenBank/DDBJ databases">
        <title>Skermanella TT6 skin isolate.</title>
        <authorList>
            <person name="Lee K."/>
            <person name="Ganzorig M."/>
        </authorList>
    </citation>
    <scope>NUCLEOTIDE SEQUENCE</scope>
    <source>
        <strain evidence="2">TT6</strain>
    </source>
</reference>
<keyword evidence="2" id="KW-0614">Plasmid</keyword>
<evidence type="ECO:0000313" key="2">
    <source>
        <dbReference type="EMBL" id="QQP94072.1"/>
    </source>
</evidence>
<dbReference type="EMBL" id="CP067425">
    <property type="protein sequence ID" value="QQP94072.1"/>
    <property type="molecule type" value="Genomic_DNA"/>
</dbReference>
<proteinExistence type="predicted"/>
<name>A0ABX7BI92_9PROT</name>
<feature type="transmembrane region" description="Helical" evidence="1">
    <location>
        <begin position="52"/>
        <end position="72"/>
    </location>
</feature>
<evidence type="ECO:0000256" key="1">
    <source>
        <dbReference type="SAM" id="Phobius"/>
    </source>
</evidence>
<evidence type="ECO:0008006" key="4">
    <source>
        <dbReference type="Google" id="ProtNLM"/>
    </source>
</evidence>
<sequence length="109" mass="10959">MMLKIRNILSAAAAEVVILGLMAGPALAQRSMNGGGGDAPFAPGITTGLTWVHFGAAAIAIAGFIIGCILLFMRNIMGAAAAFLFILIGGALLANADAILSRLTGLSFA</sequence>
<keyword evidence="1" id="KW-1133">Transmembrane helix</keyword>
<dbReference type="RefSeq" id="WP_201083984.1">
    <property type="nucleotide sequence ID" value="NZ_CP067425.2"/>
</dbReference>
<gene>
    <name evidence="2" type="ORF">IGS68_35260</name>
</gene>
<evidence type="ECO:0000313" key="3">
    <source>
        <dbReference type="Proteomes" id="UP000595197"/>
    </source>
</evidence>
<keyword evidence="1" id="KW-0472">Membrane</keyword>
<keyword evidence="1" id="KW-0812">Transmembrane</keyword>
<accession>A0ABX7BI92</accession>